<feature type="compositionally biased region" description="Polar residues" evidence="1">
    <location>
        <begin position="57"/>
        <end position="74"/>
    </location>
</feature>
<dbReference type="AlphaFoldDB" id="A0ABD3PYP7"/>
<evidence type="ECO:0000313" key="3">
    <source>
        <dbReference type="Proteomes" id="UP001516023"/>
    </source>
</evidence>
<accession>A0ABD3PYP7</accession>
<evidence type="ECO:0000313" key="2">
    <source>
        <dbReference type="EMBL" id="KAL3793210.1"/>
    </source>
</evidence>
<proteinExistence type="predicted"/>
<dbReference type="Proteomes" id="UP001516023">
    <property type="component" value="Unassembled WGS sequence"/>
</dbReference>
<evidence type="ECO:0000256" key="1">
    <source>
        <dbReference type="SAM" id="MobiDB-lite"/>
    </source>
</evidence>
<keyword evidence="3" id="KW-1185">Reference proteome</keyword>
<feature type="compositionally biased region" description="Basic residues" evidence="1">
    <location>
        <begin position="45"/>
        <end position="56"/>
    </location>
</feature>
<gene>
    <name evidence="2" type="ORF">HJC23_000752</name>
</gene>
<dbReference type="EMBL" id="JABMIG020000093">
    <property type="protein sequence ID" value="KAL3793210.1"/>
    <property type="molecule type" value="Genomic_DNA"/>
</dbReference>
<protein>
    <recommendedName>
        <fullName evidence="4">Myb-like domain-containing protein</fullName>
    </recommendedName>
</protein>
<feature type="compositionally biased region" description="Acidic residues" evidence="1">
    <location>
        <begin position="1"/>
        <end position="10"/>
    </location>
</feature>
<comment type="caution">
    <text evidence="2">The sequence shown here is derived from an EMBL/GenBank/DDBJ whole genome shotgun (WGS) entry which is preliminary data.</text>
</comment>
<reference evidence="2 3" key="1">
    <citation type="journal article" date="2020" name="G3 (Bethesda)">
        <title>Improved Reference Genome for Cyclotella cryptica CCMP332, a Model for Cell Wall Morphogenesis, Salinity Adaptation, and Lipid Production in Diatoms (Bacillariophyta).</title>
        <authorList>
            <person name="Roberts W.R."/>
            <person name="Downey K.M."/>
            <person name="Ruck E.C."/>
            <person name="Traller J.C."/>
            <person name="Alverson A.J."/>
        </authorList>
    </citation>
    <scope>NUCLEOTIDE SEQUENCE [LARGE SCALE GENOMIC DNA]</scope>
    <source>
        <strain evidence="2 3">CCMP332</strain>
    </source>
</reference>
<feature type="region of interest" description="Disordered" evidence="1">
    <location>
        <begin position="1"/>
        <end position="74"/>
    </location>
</feature>
<organism evidence="2 3">
    <name type="scientific">Cyclotella cryptica</name>
    <dbReference type="NCBI Taxonomy" id="29204"/>
    <lineage>
        <taxon>Eukaryota</taxon>
        <taxon>Sar</taxon>
        <taxon>Stramenopiles</taxon>
        <taxon>Ochrophyta</taxon>
        <taxon>Bacillariophyta</taxon>
        <taxon>Coscinodiscophyceae</taxon>
        <taxon>Thalassiosirophycidae</taxon>
        <taxon>Stephanodiscales</taxon>
        <taxon>Stephanodiscaceae</taxon>
        <taxon>Cyclotella</taxon>
    </lineage>
</organism>
<feature type="region of interest" description="Disordered" evidence="1">
    <location>
        <begin position="220"/>
        <end position="287"/>
    </location>
</feature>
<feature type="compositionally biased region" description="Polar residues" evidence="1">
    <location>
        <begin position="34"/>
        <end position="44"/>
    </location>
</feature>
<sequence length="370" mass="42213">MSDSDNEDDVAPPVKANQHDDNSNNDDDDSQNDVKSATSAQIHQSARHGKRPKKRATGQSAKPGPTQTVGRGRSTSFNAIELRLLSEAFMTVKYSADKKAGKFWEDVLLAYRKLVAVANEQNKSNPEFIPIDSKRGGESLRSCWSRRLQPAVQKFVQLVNVNPPSAEQLRNKEKRDLYYANIRKQYSEGSSSFARNFPKNFSRYMKSYHYLSKHPMFQVEFPREGSKPPPKNPVTSSRECNDIDSDQSNHSTCPASKDSPSPERPTSPQNKPIDHIDDNHSHSVSSVSFQTNNANKVMSDMHHTIQQCLATANEQLKSLMHHQIMTHAPSTVRKKYFEDLYCTMAMEMTNKRRRLELRRRNLRFDGGKWR</sequence>
<evidence type="ECO:0008006" key="4">
    <source>
        <dbReference type="Google" id="ProtNLM"/>
    </source>
</evidence>
<feature type="compositionally biased region" description="Basic and acidic residues" evidence="1">
    <location>
        <begin position="272"/>
        <end position="281"/>
    </location>
</feature>
<name>A0ABD3PYP7_9STRA</name>